<dbReference type="AlphaFoldDB" id="A0A9X2I3B3"/>
<protein>
    <recommendedName>
        <fullName evidence="3">Antitoxin Xre/MbcA/ParS-like toxin-binding domain-containing protein</fullName>
    </recommendedName>
</protein>
<evidence type="ECO:0000313" key="1">
    <source>
        <dbReference type="EMBL" id="MCP8900053.1"/>
    </source>
</evidence>
<reference evidence="1" key="2">
    <citation type="submission" date="2023-01" db="EMBL/GenBank/DDBJ databases">
        <title>Gilvimarinus xylanilyticus HB14 isolated from Caulerpa lentillifera aquaculture base in Hainan, China.</title>
        <authorList>
            <person name="Zhang Y.-J."/>
        </authorList>
    </citation>
    <scope>NUCLEOTIDE SEQUENCE</scope>
    <source>
        <strain evidence="1">HB14</strain>
    </source>
</reference>
<keyword evidence="2" id="KW-1185">Reference proteome</keyword>
<dbReference type="RefSeq" id="WP_253968350.1">
    <property type="nucleotide sequence ID" value="NZ_JAMFTH010000004.1"/>
</dbReference>
<reference evidence="1" key="1">
    <citation type="submission" date="2022-05" db="EMBL/GenBank/DDBJ databases">
        <authorList>
            <person name="Sun H.-N."/>
        </authorList>
    </citation>
    <scope>NUCLEOTIDE SEQUENCE</scope>
    <source>
        <strain evidence="1">HB14</strain>
    </source>
</reference>
<evidence type="ECO:0000313" key="2">
    <source>
        <dbReference type="Proteomes" id="UP001139319"/>
    </source>
</evidence>
<organism evidence="1 2">
    <name type="scientific">Gilvimarinus xylanilyticus</name>
    <dbReference type="NCBI Taxonomy" id="2944139"/>
    <lineage>
        <taxon>Bacteria</taxon>
        <taxon>Pseudomonadati</taxon>
        <taxon>Pseudomonadota</taxon>
        <taxon>Gammaproteobacteria</taxon>
        <taxon>Cellvibrionales</taxon>
        <taxon>Cellvibrionaceae</taxon>
        <taxon>Gilvimarinus</taxon>
    </lineage>
</organism>
<sequence>MSETKAHKILIRWGVSPSDQARMIPDRKPGSLDSSTMDETYGKKLEYIELINETLRMMFENPQNVDGFMQMKNFNAPFNGRRPIDLLLEGDVDAFERVWRSLHSVALGN</sequence>
<gene>
    <name evidence="1" type="ORF">M6D89_12160</name>
</gene>
<evidence type="ECO:0008006" key="3">
    <source>
        <dbReference type="Google" id="ProtNLM"/>
    </source>
</evidence>
<proteinExistence type="predicted"/>
<dbReference type="Proteomes" id="UP001139319">
    <property type="component" value="Unassembled WGS sequence"/>
</dbReference>
<name>A0A9X2I3B3_9GAMM</name>
<dbReference type="EMBL" id="JAMFTH010000004">
    <property type="protein sequence ID" value="MCP8900053.1"/>
    <property type="molecule type" value="Genomic_DNA"/>
</dbReference>
<accession>A0A9X2I3B3</accession>
<comment type="caution">
    <text evidence="1">The sequence shown here is derived from an EMBL/GenBank/DDBJ whole genome shotgun (WGS) entry which is preliminary data.</text>
</comment>